<dbReference type="PANTHER" id="PTHR33127">
    <property type="entry name" value="TRANSMEMBRANE PROTEIN"/>
    <property type="match status" value="1"/>
</dbReference>
<evidence type="ECO:0000259" key="2">
    <source>
        <dbReference type="Pfam" id="PF03478"/>
    </source>
</evidence>
<protein>
    <recommendedName>
        <fullName evidence="2">KIB1-4 beta-propeller domain-containing protein</fullName>
    </recommendedName>
</protein>
<accession>A0AAW2QFA4</accession>
<organism evidence="3">
    <name type="scientific">Sesamum radiatum</name>
    <name type="common">Black benniseed</name>
    <dbReference type="NCBI Taxonomy" id="300843"/>
    <lineage>
        <taxon>Eukaryota</taxon>
        <taxon>Viridiplantae</taxon>
        <taxon>Streptophyta</taxon>
        <taxon>Embryophyta</taxon>
        <taxon>Tracheophyta</taxon>
        <taxon>Spermatophyta</taxon>
        <taxon>Magnoliopsida</taxon>
        <taxon>eudicotyledons</taxon>
        <taxon>Gunneridae</taxon>
        <taxon>Pentapetalae</taxon>
        <taxon>asterids</taxon>
        <taxon>lamiids</taxon>
        <taxon>Lamiales</taxon>
        <taxon>Pedaliaceae</taxon>
        <taxon>Sesamum</taxon>
    </lineage>
</organism>
<sequence length="379" mass="43366">MAPNKDKSLSTRKEAIGKRPWPNLPQQLLNLLARNPNLLQQMSYPGTTKSWTAPTGRCDSSRQAGLSQLHDLEGKKWCSLSKTLPHFINIYFRTQVYHRWYYDCRARDVPCNFWHRPAPHFVGYSHGSLIYRWRNSSRIQIYDVLTRLESYTPPLDVTTPFKFVALSSSSDYGNFTAVVLTGISSPALMVYSWGQEKNAWIKHECTTLDPYDAKKRSMQFTSIIGFQGKFYALSLQGSLAVMEVINSRLVVTTTGTNRAVPSVAARFFKEYLLESNGEILLVFLICRKTLTVVDEVEVFRLYFPKLSWIKVERLKERALFLENECCIWVNSSQTGCRGNCVYFNQSAADEWFIYDMESGCISPGLAASSLPWSEPVMEE</sequence>
<evidence type="ECO:0000313" key="3">
    <source>
        <dbReference type="EMBL" id="KAL0366257.1"/>
    </source>
</evidence>
<comment type="caution">
    <text evidence="3">The sequence shown here is derived from an EMBL/GenBank/DDBJ whole genome shotgun (WGS) entry which is preliminary data.</text>
</comment>
<feature type="domain" description="KIB1-4 beta-propeller" evidence="2">
    <location>
        <begin position="116"/>
        <end position="355"/>
    </location>
</feature>
<evidence type="ECO:0000256" key="1">
    <source>
        <dbReference type="SAM" id="MobiDB-lite"/>
    </source>
</evidence>
<dbReference type="PANTHER" id="PTHR33127:SF69">
    <property type="entry name" value="OS09G0340800 PROTEIN"/>
    <property type="match status" value="1"/>
</dbReference>
<reference evidence="3" key="2">
    <citation type="journal article" date="2024" name="Plant">
        <title>Genomic evolution and insights into agronomic trait innovations of Sesamum species.</title>
        <authorList>
            <person name="Miao H."/>
            <person name="Wang L."/>
            <person name="Qu L."/>
            <person name="Liu H."/>
            <person name="Sun Y."/>
            <person name="Le M."/>
            <person name="Wang Q."/>
            <person name="Wei S."/>
            <person name="Zheng Y."/>
            <person name="Lin W."/>
            <person name="Duan Y."/>
            <person name="Cao H."/>
            <person name="Xiong S."/>
            <person name="Wang X."/>
            <person name="Wei L."/>
            <person name="Li C."/>
            <person name="Ma Q."/>
            <person name="Ju M."/>
            <person name="Zhao R."/>
            <person name="Li G."/>
            <person name="Mu C."/>
            <person name="Tian Q."/>
            <person name="Mei H."/>
            <person name="Zhang T."/>
            <person name="Gao T."/>
            <person name="Zhang H."/>
        </authorList>
    </citation>
    <scope>NUCLEOTIDE SEQUENCE</scope>
    <source>
        <strain evidence="3">G02</strain>
    </source>
</reference>
<dbReference type="AlphaFoldDB" id="A0AAW2QFA4"/>
<proteinExistence type="predicted"/>
<feature type="compositionally biased region" description="Basic and acidic residues" evidence="1">
    <location>
        <begin position="1"/>
        <end position="17"/>
    </location>
</feature>
<name>A0AAW2QFA4_SESRA</name>
<dbReference type="InterPro" id="IPR005174">
    <property type="entry name" value="KIB1-4_b-propeller"/>
</dbReference>
<dbReference type="EMBL" id="JACGWJ010000015">
    <property type="protein sequence ID" value="KAL0366257.1"/>
    <property type="molecule type" value="Genomic_DNA"/>
</dbReference>
<reference evidence="3" key="1">
    <citation type="submission" date="2020-06" db="EMBL/GenBank/DDBJ databases">
        <authorList>
            <person name="Li T."/>
            <person name="Hu X."/>
            <person name="Zhang T."/>
            <person name="Song X."/>
            <person name="Zhang H."/>
            <person name="Dai N."/>
            <person name="Sheng W."/>
            <person name="Hou X."/>
            <person name="Wei L."/>
        </authorList>
    </citation>
    <scope>NUCLEOTIDE SEQUENCE</scope>
    <source>
        <strain evidence="3">G02</strain>
        <tissue evidence="3">Leaf</tissue>
    </source>
</reference>
<feature type="region of interest" description="Disordered" evidence="1">
    <location>
        <begin position="1"/>
        <end position="21"/>
    </location>
</feature>
<dbReference type="Pfam" id="PF03478">
    <property type="entry name" value="Beta-prop_KIB1-4"/>
    <property type="match status" value="1"/>
</dbReference>
<gene>
    <name evidence="3" type="ORF">Sradi_3515800</name>
</gene>